<dbReference type="AlphaFoldDB" id="A0A109BMI2"/>
<gene>
    <name evidence="7" type="ORF">APY04_0461</name>
</gene>
<dbReference type="PATRIC" id="fig|121290.4.peg.2178"/>
<evidence type="ECO:0000256" key="5">
    <source>
        <dbReference type="ARBA" id="ARBA00023136"/>
    </source>
</evidence>
<keyword evidence="5 6" id="KW-0472">Membrane</keyword>
<keyword evidence="2" id="KW-1003">Cell membrane</keyword>
<keyword evidence="3 6" id="KW-0812">Transmembrane</keyword>
<proteinExistence type="predicted"/>
<feature type="transmembrane region" description="Helical" evidence="6">
    <location>
        <begin position="18"/>
        <end position="36"/>
    </location>
</feature>
<accession>A0A109BMI2</accession>
<comment type="subcellular location">
    <subcellularLocation>
        <location evidence="1">Cell membrane</location>
        <topology evidence="1">Multi-pass membrane protein</topology>
    </subcellularLocation>
</comment>
<dbReference type="GO" id="GO:0015920">
    <property type="term" value="P:lipopolysaccharide transport"/>
    <property type="evidence" value="ECO:0007669"/>
    <property type="project" value="TreeGrafter"/>
</dbReference>
<keyword evidence="4 6" id="KW-1133">Transmembrane helix</keyword>
<evidence type="ECO:0000256" key="2">
    <source>
        <dbReference type="ARBA" id="ARBA00022475"/>
    </source>
</evidence>
<dbReference type="RefSeq" id="WP_068459278.1">
    <property type="nucleotide sequence ID" value="NZ_JAEFBX010000003.1"/>
</dbReference>
<feature type="transmembrane region" description="Helical" evidence="6">
    <location>
        <begin position="56"/>
        <end position="85"/>
    </location>
</feature>
<dbReference type="EMBL" id="LMTR01000021">
    <property type="protein sequence ID" value="KWT71539.1"/>
    <property type="molecule type" value="Genomic_DNA"/>
</dbReference>
<dbReference type="GO" id="GO:0055085">
    <property type="term" value="P:transmembrane transport"/>
    <property type="evidence" value="ECO:0007669"/>
    <property type="project" value="InterPro"/>
</dbReference>
<name>A0A109BMI2_HYPSL</name>
<dbReference type="PANTHER" id="PTHR33529:SF2">
    <property type="entry name" value="LIPOPOLYSACCHARIDE EXPORT SYSTEM PERMEASE PROTEIN LPTG"/>
    <property type="match status" value="1"/>
</dbReference>
<protein>
    <submittedName>
        <fullName evidence="7">Permease, YjgP/YjgQ family</fullName>
    </submittedName>
</protein>
<evidence type="ECO:0000313" key="8">
    <source>
        <dbReference type="Proteomes" id="UP000059074"/>
    </source>
</evidence>
<feature type="transmembrane region" description="Helical" evidence="6">
    <location>
        <begin position="309"/>
        <end position="328"/>
    </location>
</feature>
<dbReference type="Pfam" id="PF03739">
    <property type="entry name" value="LptF_LptG"/>
    <property type="match status" value="1"/>
</dbReference>
<evidence type="ECO:0000256" key="6">
    <source>
        <dbReference type="SAM" id="Phobius"/>
    </source>
</evidence>
<dbReference type="OrthoDB" id="9798468at2"/>
<keyword evidence="8" id="KW-1185">Reference proteome</keyword>
<evidence type="ECO:0000256" key="4">
    <source>
        <dbReference type="ARBA" id="ARBA00022989"/>
    </source>
</evidence>
<feature type="transmembrane region" description="Helical" evidence="6">
    <location>
        <begin position="340"/>
        <end position="362"/>
    </location>
</feature>
<evidence type="ECO:0000313" key="7">
    <source>
        <dbReference type="EMBL" id="KWT71539.1"/>
    </source>
</evidence>
<evidence type="ECO:0000256" key="3">
    <source>
        <dbReference type="ARBA" id="ARBA00022692"/>
    </source>
</evidence>
<reference evidence="7 8" key="1">
    <citation type="submission" date="2015-10" db="EMBL/GenBank/DDBJ databases">
        <title>Transcriptomic analysis of a linuron degrading triple-species bacterial consortium.</title>
        <authorList>
            <person name="Albers P."/>
        </authorList>
    </citation>
    <scope>NUCLEOTIDE SEQUENCE [LARGE SCALE GENOMIC DNA]</scope>
    <source>
        <strain evidence="7 8">WDL6</strain>
    </source>
</reference>
<dbReference type="Proteomes" id="UP000059074">
    <property type="component" value="Unassembled WGS sequence"/>
</dbReference>
<comment type="caution">
    <text evidence="7">The sequence shown here is derived from an EMBL/GenBank/DDBJ whole genome shotgun (WGS) entry which is preliminary data.</text>
</comment>
<dbReference type="GO" id="GO:0043190">
    <property type="term" value="C:ATP-binding cassette (ABC) transporter complex"/>
    <property type="evidence" value="ECO:0007669"/>
    <property type="project" value="InterPro"/>
</dbReference>
<feature type="transmembrane region" description="Helical" evidence="6">
    <location>
        <begin position="106"/>
        <end position="129"/>
    </location>
</feature>
<dbReference type="InterPro" id="IPR005495">
    <property type="entry name" value="LptG/LptF_permease"/>
</dbReference>
<dbReference type="PANTHER" id="PTHR33529">
    <property type="entry name" value="SLR0882 PROTEIN-RELATED"/>
    <property type="match status" value="1"/>
</dbReference>
<sequence length="367" mass="39850">MIGVFRTRTLGRYIAGKFLMGILATMLLCSILIYLIDFVELLRQSGKGGDVPLYMLVGIALLRLPAYVEILIPFAVLVGAIMALLNLSRSSELTVMRAGGMSVWQFLRPGILVAFIVGALTVTVFNPLAAAGRDLSEDLFAEVFGRETNLLRSRSGSSWLRQNGADGQSVMSAAIAKNRGLSLLGVSVFVFDGDGRFVERVDGKSADLHEGYWEVKEAWVVRLGREPEKFDIYLVSTYLTPERVSDALGTLLSVSFWELPALIEVAEKAKLSASRLEVQYEALLSRPFLCAAMVLLAATVSLRSFRGGGIQTMVITGLVGGFGFFLLMEVSRQIGVAGLAPPWAAIWLPVVLVMIVSASVLLHQEDG</sequence>
<dbReference type="STRING" id="121290.APY04_0461"/>
<dbReference type="InterPro" id="IPR030923">
    <property type="entry name" value="LptG"/>
</dbReference>
<evidence type="ECO:0000256" key="1">
    <source>
        <dbReference type="ARBA" id="ARBA00004651"/>
    </source>
</evidence>
<organism evidence="7 8">
    <name type="scientific">Hyphomicrobium sulfonivorans</name>
    <dbReference type="NCBI Taxonomy" id="121290"/>
    <lineage>
        <taxon>Bacteria</taxon>
        <taxon>Pseudomonadati</taxon>
        <taxon>Pseudomonadota</taxon>
        <taxon>Alphaproteobacteria</taxon>
        <taxon>Hyphomicrobiales</taxon>
        <taxon>Hyphomicrobiaceae</taxon>
        <taxon>Hyphomicrobium</taxon>
    </lineage>
</organism>
<dbReference type="NCBIfam" id="TIGR04408">
    <property type="entry name" value="LptG_lptG"/>
    <property type="match status" value="1"/>
</dbReference>